<organism evidence="2 3">
    <name type="scientific">Pradoshia eiseniae</name>
    <dbReference type="NCBI Taxonomy" id="2064768"/>
    <lineage>
        <taxon>Bacteria</taxon>
        <taxon>Bacillati</taxon>
        <taxon>Bacillota</taxon>
        <taxon>Bacilli</taxon>
        <taxon>Bacillales</taxon>
        <taxon>Bacillaceae</taxon>
        <taxon>Pradoshia</taxon>
    </lineage>
</organism>
<dbReference type="SUPFAM" id="SSF54593">
    <property type="entry name" value="Glyoxalase/Bleomycin resistance protein/Dihydroxybiphenyl dioxygenase"/>
    <property type="match status" value="1"/>
</dbReference>
<dbReference type="Gene3D" id="3.10.180.10">
    <property type="entry name" value="2,3-Dihydroxybiphenyl 1,2-Dioxygenase, domain 1"/>
    <property type="match status" value="1"/>
</dbReference>
<dbReference type="AlphaFoldDB" id="A0A2S7N499"/>
<dbReference type="EMBL" id="PKOZ01000001">
    <property type="protein sequence ID" value="PQD96846.1"/>
    <property type="molecule type" value="Genomic_DNA"/>
</dbReference>
<dbReference type="InterPro" id="IPR029068">
    <property type="entry name" value="Glyas_Bleomycin-R_OHBP_Dase"/>
</dbReference>
<reference evidence="2 3" key="1">
    <citation type="submission" date="2017-12" db="EMBL/GenBank/DDBJ databases">
        <title>Taxonomic description and draft genome of Pradoshia cofamensis Gen. nov., sp. nov., a thermotolerant bacillale isolated from anterior gut of earthworm Eisenia fetida.</title>
        <authorList>
            <person name="Saha T."/>
            <person name="Chakraborty R."/>
        </authorList>
    </citation>
    <scope>NUCLEOTIDE SEQUENCE [LARGE SCALE GENOMIC DNA]</scope>
    <source>
        <strain evidence="2 3">EAG3</strain>
    </source>
</reference>
<keyword evidence="3" id="KW-1185">Reference proteome</keyword>
<dbReference type="Proteomes" id="UP000239663">
    <property type="component" value="Unassembled WGS sequence"/>
</dbReference>
<evidence type="ECO:0000259" key="1">
    <source>
        <dbReference type="PROSITE" id="PS51819"/>
    </source>
</evidence>
<dbReference type="InterPro" id="IPR037523">
    <property type="entry name" value="VOC_core"/>
</dbReference>
<feature type="domain" description="VOC" evidence="1">
    <location>
        <begin position="1"/>
        <end position="66"/>
    </location>
</feature>
<gene>
    <name evidence="2" type="ORF">CYL18_02880</name>
</gene>
<protein>
    <recommendedName>
        <fullName evidence="1">VOC domain-containing protein</fullName>
    </recommendedName>
</protein>
<evidence type="ECO:0000313" key="2">
    <source>
        <dbReference type="EMBL" id="PQD96846.1"/>
    </source>
</evidence>
<dbReference type="PROSITE" id="PS51819">
    <property type="entry name" value="VOC"/>
    <property type="match status" value="1"/>
</dbReference>
<sequence length="66" mass="7249">MLHLTSEPEPADHGIGLDFRVNDIEAMVSALKEEGVLIVQNPNESEWGKEASIADPDGYKLRLSSK</sequence>
<evidence type="ECO:0000313" key="3">
    <source>
        <dbReference type="Proteomes" id="UP000239663"/>
    </source>
</evidence>
<name>A0A2S7N499_9BACI</name>
<comment type="caution">
    <text evidence="2">The sequence shown here is derived from an EMBL/GenBank/DDBJ whole genome shotgun (WGS) entry which is preliminary data.</text>
</comment>
<dbReference type="Pfam" id="PF00903">
    <property type="entry name" value="Glyoxalase"/>
    <property type="match status" value="1"/>
</dbReference>
<proteinExistence type="predicted"/>
<dbReference type="InterPro" id="IPR004360">
    <property type="entry name" value="Glyas_Fos-R_dOase_dom"/>
</dbReference>
<accession>A0A2S7N499</accession>